<proteinExistence type="inferred from homology"/>
<dbReference type="PROSITE" id="PS50405">
    <property type="entry name" value="GST_CTER"/>
    <property type="match status" value="1"/>
</dbReference>
<organism evidence="5 6">
    <name type="scientific">Azospirillum griseum</name>
    <dbReference type="NCBI Taxonomy" id="2496639"/>
    <lineage>
        <taxon>Bacteria</taxon>
        <taxon>Pseudomonadati</taxon>
        <taxon>Pseudomonadota</taxon>
        <taxon>Alphaproteobacteria</taxon>
        <taxon>Rhodospirillales</taxon>
        <taxon>Azospirillaceae</taxon>
        <taxon>Azospirillum</taxon>
    </lineage>
</organism>
<dbReference type="FunFam" id="3.40.30.10:FF:000039">
    <property type="entry name" value="Glutathione S-transferase domain"/>
    <property type="match status" value="1"/>
</dbReference>
<dbReference type="Proteomes" id="UP000277007">
    <property type="component" value="Unassembled WGS sequence"/>
</dbReference>
<evidence type="ECO:0000313" key="6">
    <source>
        <dbReference type="Proteomes" id="UP000277007"/>
    </source>
</evidence>
<dbReference type="OrthoDB" id="9810080at2"/>
<evidence type="ECO:0000259" key="3">
    <source>
        <dbReference type="PROSITE" id="PS50404"/>
    </source>
</evidence>
<dbReference type="Pfam" id="PF02798">
    <property type="entry name" value="GST_N"/>
    <property type="match status" value="1"/>
</dbReference>
<dbReference type="EMBL" id="RXMA01000025">
    <property type="protein sequence ID" value="RTR16414.1"/>
    <property type="molecule type" value="Genomic_DNA"/>
</dbReference>
<sequence length="206" mass="22329">MTIRLHHHPLSGHAHRVRLFLSLLGLPHELVEVDLAARAHKAPEFLALSPFGQIPVLEDGPLALFDSNAILVYLARTYDPANRWLPQDAVGQARVQQWLSVAAGQVANGPAAARLVNVFRAPLDHERAKSIADGLFTVLDRHLTGRDFVAADGPTIADVALYSYIAHAEEGDVPLAPRPAITAWLRRVEALDGFVPMTVTKVGLAA</sequence>
<reference evidence="5 6" key="1">
    <citation type="submission" date="2018-12" db="EMBL/GenBank/DDBJ databases">
        <authorList>
            <person name="Yang Y."/>
        </authorList>
    </citation>
    <scope>NUCLEOTIDE SEQUENCE [LARGE SCALE GENOMIC DNA]</scope>
    <source>
        <strain evidence="5 6">L-25-5w-1</strain>
    </source>
</reference>
<dbReference type="AlphaFoldDB" id="A0A3S0JFC1"/>
<dbReference type="PROSITE" id="PS50404">
    <property type="entry name" value="GST_NTER"/>
    <property type="match status" value="1"/>
</dbReference>
<keyword evidence="6" id="KW-1185">Reference proteome</keyword>
<comment type="caution">
    <text evidence="5">The sequence shown here is derived from an EMBL/GenBank/DDBJ whole genome shotgun (WGS) entry which is preliminary data.</text>
</comment>
<feature type="domain" description="GST C-terminal" evidence="4">
    <location>
        <begin position="88"/>
        <end position="206"/>
    </location>
</feature>
<dbReference type="InterPro" id="IPR040079">
    <property type="entry name" value="Glutathione_S-Trfase"/>
</dbReference>
<dbReference type="CDD" id="cd03056">
    <property type="entry name" value="GST_N_4"/>
    <property type="match status" value="1"/>
</dbReference>
<dbReference type="SFLD" id="SFLDG00358">
    <property type="entry name" value="Main_(cytGST)"/>
    <property type="match status" value="1"/>
</dbReference>
<dbReference type="GO" id="GO:0016740">
    <property type="term" value="F:transferase activity"/>
    <property type="evidence" value="ECO:0007669"/>
    <property type="project" value="UniProtKB-KW"/>
</dbReference>
<dbReference type="Gene3D" id="3.40.30.10">
    <property type="entry name" value="Glutaredoxin"/>
    <property type="match status" value="1"/>
</dbReference>
<dbReference type="CDD" id="cd03206">
    <property type="entry name" value="GST_C_7"/>
    <property type="match status" value="1"/>
</dbReference>
<keyword evidence="2 5" id="KW-0808">Transferase</keyword>
<protein>
    <submittedName>
        <fullName evidence="5">Glutathione S-transferase</fullName>
    </submittedName>
</protein>
<dbReference type="RefSeq" id="WP_126618998.1">
    <property type="nucleotide sequence ID" value="NZ_JBHUCY010000078.1"/>
</dbReference>
<dbReference type="InterPro" id="IPR036249">
    <property type="entry name" value="Thioredoxin-like_sf"/>
</dbReference>
<evidence type="ECO:0000259" key="4">
    <source>
        <dbReference type="PROSITE" id="PS50405"/>
    </source>
</evidence>
<feature type="domain" description="GST N-terminal" evidence="3">
    <location>
        <begin position="1"/>
        <end position="82"/>
    </location>
</feature>
<dbReference type="PANTHER" id="PTHR44051">
    <property type="entry name" value="GLUTATHIONE S-TRANSFERASE-RELATED"/>
    <property type="match status" value="1"/>
</dbReference>
<evidence type="ECO:0000256" key="1">
    <source>
        <dbReference type="ARBA" id="ARBA00007409"/>
    </source>
</evidence>
<dbReference type="SFLD" id="SFLDS00019">
    <property type="entry name" value="Glutathione_Transferase_(cytos"/>
    <property type="match status" value="1"/>
</dbReference>
<evidence type="ECO:0000256" key="2">
    <source>
        <dbReference type="ARBA" id="ARBA00022679"/>
    </source>
</evidence>
<dbReference type="SUPFAM" id="SSF47616">
    <property type="entry name" value="GST C-terminal domain-like"/>
    <property type="match status" value="1"/>
</dbReference>
<comment type="similarity">
    <text evidence="1">Belongs to the GST superfamily.</text>
</comment>
<dbReference type="InterPro" id="IPR004045">
    <property type="entry name" value="Glutathione_S-Trfase_N"/>
</dbReference>
<dbReference type="Pfam" id="PF13410">
    <property type="entry name" value="GST_C_2"/>
    <property type="match status" value="1"/>
</dbReference>
<dbReference type="PANTHER" id="PTHR44051:SF2">
    <property type="entry name" value="HYPOTHETICAL GLUTATHIONE S-TRANSFERASE LIKE PROTEIN"/>
    <property type="match status" value="1"/>
</dbReference>
<gene>
    <name evidence="5" type="ORF">EJ903_20675</name>
</gene>
<dbReference type="SFLD" id="SFLDG01151">
    <property type="entry name" value="Main.2:_Nu-like"/>
    <property type="match status" value="1"/>
</dbReference>
<dbReference type="InterPro" id="IPR036282">
    <property type="entry name" value="Glutathione-S-Trfase_C_sf"/>
</dbReference>
<evidence type="ECO:0000313" key="5">
    <source>
        <dbReference type="EMBL" id="RTR16414.1"/>
    </source>
</evidence>
<name>A0A3S0JFC1_9PROT</name>
<dbReference type="InterPro" id="IPR010987">
    <property type="entry name" value="Glutathione-S-Trfase_C-like"/>
</dbReference>
<dbReference type="Gene3D" id="1.20.1050.10">
    <property type="match status" value="1"/>
</dbReference>
<dbReference type="SUPFAM" id="SSF52833">
    <property type="entry name" value="Thioredoxin-like"/>
    <property type="match status" value="1"/>
</dbReference>
<accession>A0A3S0JFC1</accession>